<reference evidence="5 6" key="1">
    <citation type="submission" date="2024-11" db="EMBL/GenBank/DDBJ databases">
        <authorList>
            <person name="Lucas J.A."/>
        </authorList>
    </citation>
    <scope>NUCLEOTIDE SEQUENCE [LARGE SCALE GENOMIC DNA]</scope>
    <source>
        <strain evidence="5 6">Z 5.4</strain>
    </source>
</reference>
<dbReference type="CDD" id="cd06170">
    <property type="entry name" value="LuxR_C_like"/>
    <property type="match status" value="1"/>
</dbReference>
<gene>
    <name evidence="5" type="ORF">ACJEBI_23900</name>
</gene>
<dbReference type="InterPro" id="IPR000792">
    <property type="entry name" value="Tscrpt_reg_LuxR_C"/>
</dbReference>
<dbReference type="Pfam" id="PF00196">
    <property type="entry name" value="GerE"/>
    <property type="match status" value="1"/>
</dbReference>
<evidence type="ECO:0000259" key="4">
    <source>
        <dbReference type="PROSITE" id="PS50043"/>
    </source>
</evidence>
<proteinExistence type="predicted"/>
<feature type="domain" description="HTH luxR-type" evidence="4">
    <location>
        <begin position="325"/>
        <end position="390"/>
    </location>
</feature>
<keyword evidence="6" id="KW-1185">Reference proteome</keyword>
<dbReference type="SMART" id="SM00421">
    <property type="entry name" value="HTH_LUXR"/>
    <property type="match status" value="1"/>
</dbReference>
<organism evidence="5 6">
    <name type="scientific">Bacillus salipaludis</name>
    <dbReference type="NCBI Taxonomy" id="2547811"/>
    <lineage>
        <taxon>Bacteria</taxon>
        <taxon>Bacillati</taxon>
        <taxon>Bacillota</taxon>
        <taxon>Bacilli</taxon>
        <taxon>Bacillales</taxon>
        <taxon>Bacillaceae</taxon>
        <taxon>Bacillus</taxon>
    </lineage>
</organism>
<dbReference type="PROSITE" id="PS50043">
    <property type="entry name" value="HTH_LUXR_2"/>
    <property type="match status" value="1"/>
</dbReference>
<comment type="caution">
    <text evidence="5">The sequence shown here is derived from an EMBL/GenBank/DDBJ whole genome shotgun (WGS) entry which is preliminary data.</text>
</comment>
<dbReference type="InterPro" id="IPR016032">
    <property type="entry name" value="Sig_transdc_resp-reg_C-effctor"/>
</dbReference>
<dbReference type="Gene3D" id="1.10.10.10">
    <property type="entry name" value="Winged helix-like DNA-binding domain superfamily/Winged helix DNA-binding domain"/>
    <property type="match status" value="1"/>
</dbReference>
<keyword evidence="2" id="KW-0238">DNA-binding</keyword>
<evidence type="ECO:0000313" key="6">
    <source>
        <dbReference type="Proteomes" id="UP001623041"/>
    </source>
</evidence>
<keyword evidence="1" id="KW-0805">Transcription regulation</keyword>
<keyword evidence="3" id="KW-0804">Transcription</keyword>
<dbReference type="InterPro" id="IPR036388">
    <property type="entry name" value="WH-like_DNA-bd_sf"/>
</dbReference>
<evidence type="ECO:0000256" key="2">
    <source>
        <dbReference type="ARBA" id="ARBA00023125"/>
    </source>
</evidence>
<dbReference type="PRINTS" id="PR00038">
    <property type="entry name" value="HTHLUXR"/>
</dbReference>
<protein>
    <submittedName>
        <fullName evidence="5">LuxR C-terminal-related transcriptional regulator</fullName>
    </submittedName>
</protein>
<evidence type="ECO:0000256" key="1">
    <source>
        <dbReference type="ARBA" id="ARBA00023015"/>
    </source>
</evidence>
<dbReference type="RefSeq" id="WP_406582969.1">
    <property type="nucleotide sequence ID" value="NZ_JBJHQH010000024.1"/>
</dbReference>
<accession>A0ABW8RLV0</accession>
<dbReference type="PANTHER" id="PTHR44688">
    <property type="entry name" value="DNA-BINDING TRANSCRIPTIONAL ACTIVATOR DEVR_DOSR"/>
    <property type="match status" value="1"/>
</dbReference>
<dbReference type="Proteomes" id="UP001623041">
    <property type="component" value="Unassembled WGS sequence"/>
</dbReference>
<dbReference type="EMBL" id="JBJHQH010000024">
    <property type="protein sequence ID" value="MFK9094501.1"/>
    <property type="molecule type" value="Genomic_DNA"/>
</dbReference>
<name>A0ABW8RLV0_9BACI</name>
<evidence type="ECO:0000313" key="5">
    <source>
        <dbReference type="EMBL" id="MFK9094501.1"/>
    </source>
</evidence>
<dbReference type="SUPFAM" id="SSF46894">
    <property type="entry name" value="C-terminal effector domain of the bipartite response regulators"/>
    <property type="match status" value="1"/>
</dbReference>
<evidence type="ECO:0000256" key="3">
    <source>
        <dbReference type="ARBA" id="ARBA00023163"/>
    </source>
</evidence>
<sequence length="393" mass="45210">MSKSLNHHLDNLLHDAVKMLSHYQDDLLHEWSLMLQSLKNTNKKSIAVFEFISEFLVRFLRSVNQGTGDIYRMLNEIQEDWFAHFQRRPEPEALIFHLNLLENAAHKVLKSRITYSSKLHPSVHYLFSKISEVMLFQSEKENYSIWKDAVILFNEWIIRSQNFKESVENICFGFGYFLPFERCALFKFTNKESIGVGLFGHHLNTEEIKAIAEKITNIPVLNESLVKLKSQGHEMKNFQPIYIPFAEHDLPEKYVKKFELTSLIIVPIYVPEEGKIIGGVVLDQGPGRQFTVDTSLFPALMKFGQSSGELLSKFIEADIKKQNFQDGDSISLSPRETEIIKLLADGASTAEAALKLYLSEFTVRDYISNIMKRLNAQNRTEVAVKAIRMGIID</sequence>
<dbReference type="PANTHER" id="PTHR44688:SF16">
    <property type="entry name" value="DNA-BINDING TRANSCRIPTIONAL ACTIVATOR DEVR_DOSR"/>
    <property type="match status" value="1"/>
</dbReference>